<feature type="transmembrane region" description="Helical" evidence="2">
    <location>
        <begin position="60"/>
        <end position="81"/>
    </location>
</feature>
<keyword evidence="4" id="KW-1185">Reference proteome</keyword>
<feature type="region of interest" description="Disordered" evidence="1">
    <location>
        <begin position="1"/>
        <end position="20"/>
    </location>
</feature>
<dbReference type="Proteomes" id="UP000325243">
    <property type="component" value="Unassembled WGS sequence"/>
</dbReference>
<sequence>MPASPAAPAAAPSDGDEPITVVPQRPPAVTGWLDALGTVSLVVGIIAALLTMVTPFRDPIATGGLAALAAVALVLGLVVRVRAVRAGQRATNAFIGIILSVVALALLAITFVPYLFMSVLAERVDEQPGAPPAVVQPVDDELRQLEASARVAEQMLDAARQTTGTYPTTLAVTTRGDRLLTLDGFVVAGLPDGTEVNYETSVEGTRYDLVFFGQYGGSVALNSEQGIVSSTPGPVEG</sequence>
<reference evidence="3 4" key="1">
    <citation type="submission" date="2019-08" db="EMBL/GenBank/DDBJ databases">
        <authorList>
            <person name="Hu J."/>
        </authorList>
    </citation>
    <scope>NUCLEOTIDE SEQUENCE [LARGE SCALE GENOMIC DNA]</scope>
    <source>
        <strain evidence="3 4">NEAU-184</strain>
    </source>
</reference>
<feature type="compositionally biased region" description="Low complexity" evidence="1">
    <location>
        <begin position="1"/>
        <end position="13"/>
    </location>
</feature>
<name>A0A5S4VIP0_9MICO</name>
<feature type="transmembrane region" description="Helical" evidence="2">
    <location>
        <begin position="32"/>
        <end position="54"/>
    </location>
</feature>
<evidence type="ECO:0000256" key="2">
    <source>
        <dbReference type="SAM" id="Phobius"/>
    </source>
</evidence>
<evidence type="ECO:0000256" key="1">
    <source>
        <dbReference type="SAM" id="MobiDB-lite"/>
    </source>
</evidence>
<evidence type="ECO:0000313" key="4">
    <source>
        <dbReference type="Proteomes" id="UP000325243"/>
    </source>
</evidence>
<organism evidence="3 4">
    <name type="scientific">Agromyces mariniharenae</name>
    <dbReference type="NCBI Taxonomy" id="2604423"/>
    <lineage>
        <taxon>Bacteria</taxon>
        <taxon>Bacillati</taxon>
        <taxon>Actinomycetota</taxon>
        <taxon>Actinomycetes</taxon>
        <taxon>Micrococcales</taxon>
        <taxon>Microbacteriaceae</taxon>
        <taxon>Agromyces</taxon>
    </lineage>
</organism>
<dbReference type="RefSeq" id="WP_148733449.1">
    <property type="nucleotide sequence ID" value="NZ_VSSB01000001.1"/>
</dbReference>
<keyword evidence="2" id="KW-0812">Transmembrane</keyword>
<gene>
    <name evidence="3" type="ORF">FYC51_10285</name>
</gene>
<evidence type="ECO:0000313" key="3">
    <source>
        <dbReference type="EMBL" id="TYL53985.1"/>
    </source>
</evidence>
<accession>A0A5S4VIP0</accession>
<dbReference type="EMBL" id="VSSB01000001">
    <property type="protein sequence ID" value="TYL53985.1"/>
    <property type="molecule type" value="Genomic_DNA"/>
</dbReference>
<keyword evidence="2" id="KW-1133">Transmembrane helix</keyword>
<dbReference type="AlphaFoldDB" id="A0A5S4VIP0"/>
<proteinExistence type="predicted"/>
<protein>
    <submittedName>
        <fullName evidence="3">Uncharacterized protein</fullName>
    </submittedName>
</protein>
<comment type="caution">
    <text evidence="3">The sequence shown here is derived from an EMBL/GenBank/DDBJ whole genome shotgun (WGS) entry which is preliminary data.</text>
</comment>
<keyword evidence="2" id="KW-0472">Membrane</keyword>
<feature type="transmembrane region" description="Helical" evidence="2">
    <location>
        <begin position="93"/>
        <end position="116"/>
    </location>
</feature>